<reference evidence="6" key="1">
    <citation type="submission" date="2019-12" db="UniProtKB">
        <authorList>
            <consortium name="WormBaseParasite"/>
        </authorList>
    </citation>
    <scope>IDENTIFICATION</scope>
</reference>
<dbReference type="InterPro" id="IPR020070">
    <property type="entry name" value="Ribosomal_bL9_N"/>
</dbReference>
<keyword evidence="3" id="KW-0687">Ribonucleoprotein</keyword>
<evidence type="ECO:0000256" key="2">
    <source>
        <dbReference type="ARBA" id="ARBA00022980"/>
    </source>
</evidence>
<dbReference type="GO" id="GO:0005840">
    <property type="term" value="C:ribosome"/>
    <property type="evidence" value="ECO:0007669"/>
    <property type="project" value="UniProtKB-KW"/>
</dbReference>
<comment type="similarity">
    <text evidence="1">Belongs to the bacterial ribosomal protein bL9 family.</text>
</comment>
<dbReference type="STRING" id="70415.A0A5S6QB30"/>
<evidence type="ECO:0000256" key="3">
    <source>
        <dbReference type="ARBA" id="ARBA00023274"/>
    </source>
</evidence>
<dbReference type="Pfam" id="PF01281">
    <property type="entry name" value="Ribosomal_L9_N"/>
    <property type="match status" value="1"/>
</dbReference>
<dbReference type="AlphaFoldDB" id="A0A5S6QB30"/>
<protein>
    <submittedName>
        <fullName evidence="6">RIBOSOMAL_L9 domain-containing protein</fullName>
    </submittedName>
</protein>
<dbReference type="Proteomes" id="UP000046395">
    <property type="component" value="Unassembled WGS sequence"/>
</dbReference>
<dbReference type="InterPro" id="IPR036935">
    <property type="entry name" value="Ribosomal_bL9_N_sf"/>
</dbReference>
<evidence type="ECO:0000259" key="4">
    <source>
        <dbReference type="Pfam" id="PF01281"/>
    </source>
</evidence>
<organism evidence="5 6">
    <name type="scientific">Trichuris muris</name>
    <name type="common">Mouse whipworm</name>
    <dbReference type="NCBI Taxonomy" id="70415"/>
    <lineage>
        <taxon>Eukaryota</taxon>
        <taxon>Metazoa</taxon>
        <taxon>Ecdysozoa</taxon>
        <taxon>Nematoda</taxon>
        <taxon>Enoplea</taxon>
        <taxon>Dorylaimia</taxon>
        <taxon>Trichinellida</taxon>
        <taxon>Trichuridae</taxon>
        <taxon>Trichuris</taxon>
    </lineage>
</organism>
<dbReference type="InterPro" id="IPR009027">
    <property type="entry name" value="Ribosomal_bL9/RNase_H1_N"/>
</dbReference>
<keyword evidence="2" id="KW-0689">Ribosomal protein</keyword>
<feature type="domain" description="Ribosomal protein L9" evidence="4">
    <location>
        <begin position="72"/>
        <end position="113"/>
    </location>
</feature>
<evidence type="ECO:0000256" key="1">
    <source>
        <dbReference type="ARBA" id="ARBA00010605"/>
    </source>
</evidence>
<keyword evidence="5" id="KW-1185">Reference proteome</keyword>
<proteinExistence type="inferred from homology"/>
<evidence type="ECO:0000313" key="5">
    <source>
        <dbReference type="Proteomes" id="UP000046395"/>
    </source>
</evidence>
<accession>A0A5S6QB30</accession>
<evidence type="ECO:0000313" key="6">
    <source>
        <dbReference type="WBParaSite" id="TMUE_1000004305.1"/>
    </source>
</evidence>
<dbReference type="Gene3D" id="3.40.5.10">
    <property type="entry name" value="Ribosomal protein L9, N-terminal domain"/>
    <property type="match status" value="1"/>
</dbReference>
<dbReference type="WBParaSite" id="TMUE_1000004305.1">
    <property type="protein sequence ID" value="TMUE_1000004305.1"/>
    <property type="gene ID" value="WBGene00298904"/>
</dbReference>
<sequence>MLGLWLRTFSGLALLHVALLLRRFTWVLKHGLPLPATPTGMSQRSPWEEKIFQCYEVVEHDDEHVLPSGLLILLCDVEGFGRAFDVIEVASDVAHNEFLLPEKAVYASEFNQRLYSISPEKMAAKGVVN</sequence>
<dbReference type="SUPFAM" id="SSF55658">
    <property type="entry name" value="L9 N-domain-like"/>
    <property type="match status" value="1"/>
</dbReference>
<name>A0A5S6QB30_TRIMR</name>
<dbReference type="GO" id="GO:1990904">
    <property type="term" value="C:ribonucleoprotein complex"/>
    <property type="evidence" value="ECO:0007669"/>
    <property type="project" value="UniProtKB-KW"/>
</dbReference>